<evidence type="ECO:0000313" key="3">
    <source>
        <dbReference type="Proteomes" id="UP000076727"/>
    </source>
</evidence>
<reference evidence="2 3" key="1">
    <citation type="journal article" date="2016" name="Mol. Biol. Evol.">
        <title>Comparative Genomics of Early-Diverging Mushroom-Forming Fungi Provides Insights into the Origins of Lignocellulose Decay Capabilities.</title>
        <authorList>
            <person name="Nagy L.G."/>
            <person name="Riley R."/>
            <person name="Tritt A."/>
            <person name="Adam C."/>
            <person name="Daum C."/>
            <person name="Floudas D."/>
            <person name="Sun H."/>
            <person name="Yadav J.S."/>
            <person name="Pangilinan J."/>
            <person name="Larsson K.H."/>
            <person name="Matsuura K."/>
            <person name="Barry K."/>
            <person name="Labutti K."/>
            <person name="Kuo R."/>
            <person name="Ohm R.A."/>
            <person name="Bhattacharya S.S."/>
            <person name="Shirouzu T."/>
            <person name="Yoshinaga Y."/>
            <person name="Martin F.M."/>
            <person name="Grigoriev I.V."/>
            <person name="Hibbett D.S."/>
        </authorList>
    </citation>
    <scope>NUCLEOTIDE SEQUENCE [LARGE SCALE GENOMIC DNA]</scope>
    <source>
        <strain evidence="2 3">L-15889</strain>
    </source>
</reference>
<keyword evidence="1" id="KW-0472">Membrane</keyword>
<evidence type="ECO:0000313" key="2">
    <source>
        <dbReference type="EMBL" id="KZT70755.1"/>
    </source>
</evidence>
<keyword evidence="3" id="KW-1185">Reference proteome</keyword>
<dbReference type="Proteomes" id="UP000076727">
    <property type="component" value="Unassembled WGS sequence"/>
</dbReference>
<dbReference type="EMBL" id="KV429049">
    <property type="protein sequence ID" value="KZT70755.1"/>
    <property type="molecule type" value="Genomic_DNA"/>
</dbReference>
<sequence>MSMIIVHDRRFRVFYSGPKSSLLPGCMSVLAKCVGICDFSYLAHFIIFLCWWVVLVPSVFFARSRISLREWEATLKPWASRVDNGRGVPFEIGTKAQFKSDAKKAFGLTNKEIASLPYMGFAGSGKTIYRLTDCKAIADRKRKALRMDAFDYPAREIMAPTQPKAIWGLSLANFLGEPDHTLTVKGTSLTSLSGRREGYGMGCTDRMAAVAIERRDLHVSSTVTLSPTS</sequence>
<evidence type="ECO:0000256" key="1">
    <source>
        <dbReference type="SAM" id="Phobius"/>
    </source>
</evidence>
<keyword evidence="1" id="KW-0812">Transmembrane</keyword>
<name>A0A165RHE1_9APHY</name>
<organism evidence="2 3">
    <name type="scientific">Daedalea quercina L-15889</name>
    <dbReference type="NCBI Taxonomy" id="1314783"/>
    <lineage>
        <taxon>Eukaryota</taxon>
        <taxon>Fungi</taxon>
        <taxon>Dikarya</taxon>
        <taxon>Basidiomycota</taxon>
        <taxon>Agaricomycotina</taxon>
        <taxon>Agaricomycetes</taxon>
        <taxon>Polyporales</taxon>
        <taxon>Fomitopsis</taxon>
    </lineage>
</organism>
<proteinExistence type="predicted"/>
<accession>A0A165RHE1</accession>
<feature type="transmembrane region" description="Helical" evidence="1">
    <location>
        <begin position="41"/>
        <end position="62"/>
    </location>
</feature>
<gene>
    <name evidence="2" type="ORF">DAEQUDRAFT_810357</name>
</gene>
<protein>
    <submittedName>
        <fullName evidence="2">Uncharacterized protein</fullName>
    </submittedName>
</protein>
<keyword evidence="1" id="KW-1133">Transmembrane helix</keyword>
<dbReference type="OrthoDB" id="2794070at2759"/>
<dbReference type="AlphaFoldDB" id="A0A165RHE1"/>